<dbReference type="GO" id="GO:0009117">
    <property type="term" value="P:nucleotide metabolic process"/>
    <property type="evidence" value="ECO:0007669"/>
    <property type="project" value="UniProtKB-KW"/>
</dbReference>
<dbReference type="Proteomes" id="UP000013070">
    <property type="component" value="Unassembled WGS sequence"/>
</dbReference>
<dbReference type="EMBL" id="APPE01000054">
    <property type="protein sequence ID" value="ENU99190.1"/>
    <property type="molecule type" value="Genomic_DNA"/>
</dbReference>
<dbReference type="GO" id="GO:0036218">
    <property type="term" value="F:dTTP diphosphatase activity"/>
    <property type="evidence" value="ECO:0007669"/>
    <property type="project" value="RHEA"/>
</dbReference>
<dbReference type="HAMAP" id="MF_00528">
    <property type="entry name" value="Maf"/>
    <property type="match status" value="1"/>
</dbReference>
<comment type="catalytic activity">
    <reaction evidence="6">
        <text>N(7)-methyl-GTP + H2O = N(7)-methyl-GMP + diphosphate + H(+)</text>
        <dbReference type="Rhea" id="RHEA:58744"/>
        <dbReference type="ChEBI" id="CHEBI:15377"/>
        <dbReference type="ChEBI" id="CHEBI:15378"/>
        <dbReference type="ChEBI" id="CHEBI:33019"/>
        <dbReference type="ChEBI" id="CHEBI:58285"/>
        <dbReference type="ChEBI" id="CHEBI:87133"/>
    </reaction>
</comment>
<evidence type="ECO:0000256" key="9">
    <source>
        <dbReference type="HAMAP-Rule" id="MF_00528"/>
    </source>
</evidence>
<dbReference type="InterPro" id="IPR003697">
    <property type="entry name" value="Maf-like"/>
</dbReference>
<dbReference type="Pfam" id="PF02545">
    <property type="entry name" value="Maf"/>
    <property type="match status" value="1"/>
</dbReference>
<keyword evidence="11" id="KW-1185">Reference proteome</keyword>
<dbReference type="InterPro" id="IPR029001">
    <property type="entry name" value="ITPase-like_fam"/>
</dbReference>
<comment type="function">
    <text evidence="9">Nucleoside triphosphate pyrophosphatase that hydrolyzes dTTP and UTP. May have a dual role in cell division arrest and in preventing the incorporation of modified nucleotides into cellular nucleic acids.</text>
</comment>
<dbReference type="NCBIfam" id="TIGR00172">
    <property type="entry name" value="maf"/>
    <property type="match status" value="1"/>
</dbReference>
<dbReference type="HOGENOM" id="CLU_040416_2_1_6"/>
<evidence type="ECO:0000256" key="6">
    <source>
        <dbReference type="ARBA" id="ARBA00050213"/>
    </source>
</evidence>
<gene>
    <name evidence="10" type="ORF">F969_01858</name>
</gene>
<dbReference type="PATRIC" id="fig|1217710.3.peg.1757"/>
<evidence type="ECO:0000313" key="10">
    <source>
        <dbReference type="EMBL" id="ENU99190.1"/>
    </source>
</evidence>
<dbReference type="CDD" id="cd00555">
    <property type="entry name" value="Maf"/>
    <property type="match status" value="1"/>
</dbReference>
<comment type="catalytic activity">
    <reaction evidence="9">
        <text>UTP + H2O = UMP + diphosphate + H(+)</text>
        <dbReference type="Rhea" id="RHEA:29395"/>
        <dbReference type="ChEBI" id="CHEBI:15377"/>
        <dbReference type="ChEBI" id="CHEBI:15378"/>
        <dbReference type="ChEBI" id="CHEBI:33019"/>
        <dbReference type="ChEBI" id="CHEBI:46398"/>
        <dbReference type="ChEBI" id="CHEBI:57865"/>
        <dbReference type="EC" id="3.6.1.9"/>
    </reaction>
</comment>
<comment type="caution">
    <text evidence="10">The sequence shown here is derived from an EMBL/GenBank/DDBJ whole genome shotgun (WGS) entry which is preliminary data.</text>
</comment>
<dbReference type="eggNOG" id="COG0424">
    <property type="taxonomic scope" value="Bacteria"/>
</dbReference>
<comment type="cofactor">
    <cofactor evidence="1 9">
        <name>a divalent metal cation</name>
        <dbReference type="ChEBI" id="CHEBI:60240"/>
    </cofactor>
</comment>
<dbReference type="SUPFAM" id="SSF52972">
    <property type="entry name" value="ITPase-like"/>
    <property type="match status" value="1"/>
</dbReference>
<evidence type="ECO:0000256" key="1">
    <source>
        <dbReference type="ARBA" id="ARBA00001968"/>
    </source>
</evidence>
<comment type="similarity">
    <text evidence="9">Belongs to the Maf family. YhdE subfamily.</text>
</comment>
<dbReference type="EC" id="3.6.1.9" evidence="9"/>
<feature type="site" description="Important for substrate specificity" evidence="9">
    <location>
        <position position="22"/>
    </location>
</feature>
<feature type="active site" description="Proton acceptor" evidence="9">
    <location>
        <position position="79"/>
    </location>
</feature>
<evidence type="ECO:0000256" key="3">
    <source>
        <dbReference type="ARBA" id="ARBA00022490"/>
    </source>
</evidence>
<evidence type="ECO:0000256" key="2">
    <source>
        <dbReference type="ARBA" id="ARBA00004496"/>
    </source>
</evidence>
<reference evidence="10 11" key="1">
    <citation type="submission" date="2013-02" db="EMBL/GenBank/DDBJ databases">
        <title>The Genome Sequence of Acinetobacter sp. NIPH 899.</title>
        <authorList>
            <consortium name="The Broad Institute Genome Sequencing Platform"/>
            <consortium name="The Broad Institute Genome Sequencing Center for Infectious Disease"/>
            <person name="Cerqueira G."/>
            <person name="Feldgarden M."/>
            <person name="Courvalin P."/>
            <person name="Perichon B."/>
            <person name="Grillot-Courvalin C."/>
            <person name="Clermont D."/>
            <person name="Rocha E."/>
            <person name="Yoon E.-J."/>
            <person name="Nemec A."/>
            <person name="Walker B."/>
            <person name="Young S.K."/>
            <person name="Zeng Q."/>
            <person name="Gargeya S."/>
            <person name="Fitzgerald M."/>
            <person name="Haas B."/>
            <person name="Abouelleil A."/>
            <person name="Alvarado L."/>
            <person name="Arachchi H.M."/>
            <person name="Berlin A.M."/>
            <person name="Chapman S.B."/>
            <person name="Dewar J."/>
            <person name="Goldberg J."/>
            <person name="Griggs A."/>
            <person name="Gujja S."/>
            <person name="Hansen M."/>
            <person name="Howarth C."/>
            <person name="Imamovic A."/>
            <person name="Larimer J."/>
            <person name="McCowan C."/>
            <person name="Murphy C."/>
            <person name="Neiman D."/>
            <person name="Pearson M."/>
            <person name="Priest M."/>
            <person name="Roberts A."/>
            <person name="Saif S."/>
            <person name="Shea T."/>
            <person name="Sisk P."/>
            <person name="Sykes S."/>
            <person name="Wortman J."/>
            <person name="Nusbaum C."/>
            <person name="Birren B."/>
        </authorList>
    </citation>
    <scope>NUCLEOTIDE SEQUENCE [LARGE SCALE GENOMIC DNA]</scope>
    <source>
        <strain evidence="10 11">NIPH 899</strain>
    </source>
</reference>
<dbReference type="FunFam" id="3.90.950.10:FF:000005">
    <property type="entry name" value="7-methyl-GTP pyrophosphatase"/>
    <property type="match status" value="1"/>
</dbReference>
<feature type="site" description="Important for substrate specificity" evidence="9">
    <location>
        <position position="80"/>
    </location>
</feature>
<keyword evidence="4 9" id="KW-0378">Hydrolase</keyword>
<comment type="subcellular location">
    <subcellularLocation>
        <location evidence="2 9">Cytoplasm</location>
    </subcellularLocation>
</comment>
<keyword evidence="5 9" id="KW-0546">Nucleotide metabolism</keyword>
<comment type="caution">
    <text evidence="9">Lacks conserved residue(s) required for the propagation of feature annotation.</text>
</comment>
<dbReference type="PANTHER" id="PTHR43213">
    <property type="entry name" value="BIFUNCTIONAL DTTP/UTP PYROPHOSPHATASE/METHYLTRANSFERASE PROTEIN-RELATED"/>
    <property type="match status" value="1"/>
</dbReference>
<proteinExistence type="inferred from homology"/>
<comment type="similarity">
    <text evidence="8">Belongs to the Maf family. YceF subfamily.</text>
</comment>
<dbReference type="Gene3D" id="3.90.950.10">
    <property type="match status" value="1"/>
</dbReference>
<sequence>MASALLLFEKMAHLILASSSPRRRELLQQLGLNFEICSPDVDESVLENESIAAYVERLAQVKAEAVAKLYPDAIIIAADTSLGVNNEILGKPESKQHAFEMWEKISGRWHDVYTGVCVRTKEEKYSIVVRTQVEFQPLNSHDMESYWATGEPLGKAGAYAIQGIAARYIPRIEGSYSNVVGLPLYETVQLLQTVKALN</sequence>
<dbReference type="GO" id="GO:0005737">
    <property type="term" value="C:cytoplasm"/>
    <property type="evidence" value="ECO:0007669"/>
    <property type="project" value="UniProtKB-SubCell"/>
</dbReference>
<evidence type="ECO:0000256" key="4">
    <source>
        <dbReference type="ARBA" id="ARBA00022801"/>
    </source>
</evidence>
<organism evidence="10 11">
    <name type="scientific">Acinetobacter variabilis</name>
    <dbReference type="NCBI Taxonomy" id="70346"/>
    <lineage>
        <taxon>Bacteria</taxon>
        <taxon>Pseudomonadati</taxon>
        <taxon>Pseudomonadota</taxon>
        <taxon>Gammaproteobacteria</taxon>
        <taxon>Moraxellales</taxon>
        <taxon>Moraxellaceae</taxon>
        <taxon>Acinetobacter</taxon>
    </lineage>
</organism>
<evidence type="ECO:0000313" key="11">
    <source>
        <dbReference type="Proteomes" id="UP000013070"/>
    </source>
</evidence>
<accession>N8VHZ3</accession>
<dbReference type="PIRSF" id="PIRSF006305">
    <property type="entry name" value="Maf"/>
    <property type="match status" value="1"/>
</dbReference>
<protein>
    <recommendedName>
        <fullName evidence="9">dTTP/UTP pyrophosphatase</fullName>
        <shortName evidence="9">dTTPase/UTPase</shortName>
        <ecNumber evidence="9">3.6.1.9</ecNumber>
    </recommendedName>
    <alternativeName>
        <fullName evidence="9">Nucleoside triphosphate pyrophosphatase</fullName>
    </alternativeName>
    <alternativeName>
        <fullName evidence="9">Nucleotide pyrophosphatase</fullName>
        <shortName evidence="9">Nucleotide PPase</shortName>
    </alternativeName>
</protein>
<evidence type="ECO:0000256" key="7">
    <source>
        <dbReference type="ARBA" id="ARBA00053369"/>
    </source>
</evidence>
<feature type="site" description="Important for substrate specificity" evidence="9">
    <location>
        <position position="162"/>
    </location>
</feature>
<comment type="catalytic activity">
    <reaction evidence="9">
        <text>dTTP + H2O = dTMP + diphosphate + H(+)</text>
        <dbReference type="Rhea" id="RHEA:28534"/>
        <dbReference type="ChEBI" id="CHEBI:15377"/>
        <dbReference type="ChEBI" id="CHEBI:15378"/>
        <dbReference type="ChEBI" id="CHEBI:33019"/>
        <dbReference type="ChEBI" id="CHEBI:37568"/>
        <dbReference type="ChEBI" id="CHEBI:63528"/>
        <dbReference type="EC" id="3.6.1.9"/>
    </reaction>
</comment>
<evidence type="ECO:0000256" key="8">
    <source>
        <dbReference type="ARBA" id="ARBA00060749"/>
    </source>
</evidence>
<evidence type="ECO:0000256" key="5">
    <source>
        <dbReference type="ARBA" id="ARBA00023080"/>
    </source>
</evidence>
<comment type="function">
    <text evidence="7">Nucleoside triphosphate pyrophosphatase that hydrolyzes 7-methyl-GTP (m(7)GTP). May have a dual role in cell division arrest and in preventing the incorporation of modified nucleotides into cellular nucleic acids.</text>
</comment>
<dbReference type="PANTHER" id="PTHR43213:SF5">
    <property type="entry name" value="BIFUNCTIONAL DTTP_UTP PYROPHOSPHATASE_METHYLTRANSFERASE PROTEIN-RELATED"/>
    <property type="match status" value="1"/>
</dbReference>
<dbReference type="GO" id="GO:0036221">
    <property type="term" value="F:UTP diphosphatase activity"/>
    <property type="evidence" value="ECO:0007669"/>
    <property type="project" value="RHEA"/>
</dbReference>
<dbReference type="AlphaFoldDB" id="N8VHZ3"/>
<keyword evidence="3 9" id="KW-0963">Cytoplasm</keyword>
<name>N8VHZ3_9GAMM</name>